<dbReference type="InterPro" id="IPR015424">
    <property type="entry name" value="PyrdxlP-dep_Trfase"/>
</dbReference>
<dbReference type="AlphaFoldDB" id="A0A9D2AYE7"/>
<evidence type="ECO:0000256" key="5">
    <source>
        <dbReference type="ARBA" id="ARBA00023163"/>
    </source>
</evidence>
<dbReference type="PANTHER" id="PTHR46577">
    <property type="entry name" value="HTH-TYPE TRANSCRIPTIONAL REGULATORY PROTEIN GABR"/>
    <property type="match status" value="1"/>
</dbReference>
<feature type="domain" description="HTH gntR-type" evidence="6">
    <location>
        <begin position="21"/>
        <end position="89"/>
    </location>
</feature>
<dbReference type="SUPFAM" id="SSF46785">
    <property type="entry name" value="Winged helix' DNA-binding domain"/>
    <property type="match status" value="1"/>
</dbReference>
<keyword evidence="5" id="KW-0804">Transcription</keyword>
<protein>
    <submittedName>
        <fullName evidence="7">PLP-dependent aminotransferase family protein</fullName>
    </submittedName>
</protein>
<evidence type="ECO:0000259" key="6">
    <source>
        <dbReference type="PROSITE" id="PS50949"/>
    </source>
</evidence>
<dbReference type="CDD" id="cd00609">
    <property type="entry name" value="AAT_like"/>
    <property type="match status" value="1"/>
</dbReference>
<evidence type="ECO:0000256" key="4">
    <source>
        <dbReference type="ARBA" id="ARBA00023125"/>
    </source>
</evidence>
<dbReference type="Gene3D" id="1.10.10.10">
    <property type="entry name" value="Winged helix-like DNA-binding domain superfamily/Winged helix DNA-binding domain"/>
    <property type="match status" value="1"/>
</dbReference>
<dbReference type="Gene3D" id="3.40.640.10">
    <property type="entry name" value="Type I PLP-dependent aspartate aminotransferase-like (Major domain)"/>
    <property type="match status" value="1"/>
</dbReference>
<dbReference type="PROSITE" id="PS50949">
    <property type="entry name" value="HTH_GNTR"/>
    <property type="match status" value="1"/>
</dbReference>
<keyword evidence="2" id="KW-0663">Pyridoxal phosphate</keyword>
<dbReference type="EMBL" id="DXEZ01000151">
    <property type="protein sequence ID" value="HIX54460.1"/>
    <property type="molecule type" value="Genomic_DNA"/>
</dbReference>
<proteinExistence type="inferred from homology"/>
<keyword evidence="7" id="KW-0808">Transferase</keyword>
<name>A0A9D2AYE7_9SPHI</name>
<dbReference type="InterPro" id="IPR036390">
    <property type="entry name" value="WH_DNA-bd_sf"/>
</dbReference>
<evidence type="ECO:0000256" key="3">
    <source>
        <dbReference type="ARBA" id="ARBA00023015"/>
    </source>
</evidence>
<dbReference type="Proteomes" id="UP000824156">
    <property type="component" value="Unassembled WGS sequence"/>
</dbReference>
<evidence type="ECO:0000313" key="7">
    <source>
        <dbReference type="EMBL" id="HIX54460.1"/>
    </source>
</evidence>
<gene>
    <name evidence="7" type="ORF">H9853_05490</name>
</gene>
<sequence>MLRHSFIPFSDYIKLSRNKTKALYIQLAEQLAIAIEKEQIPSGTKLPGSREMSKTLQIERKTVLAAFRELEAWGLLDIQANKGSFVCSKSEFSTSAKLGPKSGAKRLEQAGFSFKKTFLLDSPFEHSSLPFILNDGTPDIRLTQLHHLSSAYSAQLKRRSNRNKMGFYNHQGSEYFKHQITHYLNTSKGLGCNKENVLITRSTEMALYICVKMLIKAGDRVVIGSPSNFSANMVFQHQGARTIPLKVDRNGLDTRELETLCKKQVVRMVYINPLQHYPTTAVLSEKRRAHLLELAGKHGFIILEDDYDADFYYSESQRVPLFSEDKNAMSVYIGTFGRSLAPGFRTGYLVAPKDLTSQMSKYLGIIDRQGDILMEQALGELIEDGIINRYLRKSLLEYQNRRNHTCGLIKKHFSQNVAFQVPTAGLAIWLDFKENVNLLKLSNACQNEGVFIARNMLYQDRNTRAMRLGFGHLSPQEMDKVIPILAEQYKLEAQVTPR</sequence>
<dbReference type="InterPro" id="IPR051446">
    <property type="entry name" value="HTH_trans_reg/aminotransferase"/>
</dbReference>
<dbReference type="InterPro" id="IPR036388">
    <property type="entry name" value="WH-like_DNA-bd_sf"/>
</dbReference>
<reference evidence="7" key="2">
    <citation type="submission" date="2021-04" db="EMBL/GenBank/DDBJ databases">
        <authorList>
            <person name="Gilroy R."/>
        </authorList>
    </citation>
    <scope>NUCLEOTIDE SEQUENCE</scope>
    <source>
        <strain evidence="7">1719</strain>
    </source>
</reference>
<organism evidence="7 8">
    <name type="scientific">Candidatus Sphingobacterium stercoripullorum</name>
    <dbReference type="NCBI Taxonomy" id="2838759"/>
    <lineage>
        <taxon>Bacteria</taxon>
        <taxon>Pseudomonadati</taxon>
        <taxon>Bacteroidota</taxon>
        <taxon>Sphingobacteriia</taxon>
        <taxon>Sphingobacteriales</taxon>
        <taxon>Sphingobacteriaceae</taxon>
        <taxon>Sphingobacterium</taxon>
    </lineage>
</organism>
<evidence type="ECO:0000313" key="8">
    <source>
        <dbReference type="Proteomes" id="UP000824156"/>
    </source>
</evidence>
<dbReference type="SMART" id="SM00345">
    <property type="entry name" value="HTH_GNTR"/>
    <property type="match status" value="1"/>
</dbReference>
<dbReference type="GO" id="GO:0003700">
    <property type="term" value="F:DNA-binding transcription factor activity"/>
    <property type="evidence" value="ECO:0007669"/>
    <property type="project" value="InterPro"/>
</dbReference>
<dbReference type="InterPro" id="IPR004839">
    <property type="entry name" value="Aminotransferase_I/II_large"/>
</dbReference>
<comment type="caution">
    <text evidence="7">The sequence shown here is derived from an EMBL/GenBank/DDBJ whole genome shotgun (WGS) entry which is preliminary data.</text>
</comment>
<dbReference type="GO" id="GO:0030170">
    <property type="term" value="F:pyridoxal phosphate binding"/>
    <property type="evidence" value="ECO:0007669"/>
    <property type="project" value="InterPro"/>
</dbReference>
<keyword evidence="7" id="KW-0032">Aminotransferase</keyword>
<dbReference type="GO" id="GO:0003677">
    <property type="term" value="F:DNA binding"/>
    <property type="evidence" value="ECO:0007669"/>
    <property type="project" value="UniProtKB-KW"/>
</dbReference>
<dbReference type="Pfam" id="PF00155">
    <property type="entry name" value="Aminotran_1_2"/>
    <property type="match status" value="1"/>
</dbReference>
<keyword evidence="4" id="KW-0238">DNA-binding</keyword>
<evidence type="ECO:0000256" key="1">
    <source>
        <dbReference type="ARBA" id="ARBA00005384"/>
    </source>
</evidence>
<dbReference type="SUPFAM" id="SSF53383">
    <property type="entry name" value="PLP-dependent transferases"/>
    <property type="match status" value="1"/>
</dbReference>
<reference evidence="7" key="1">
    <citation type="journal article" date="2021" name="PeerJ">
        <title>Extensive microbial diversity within the chicken gut microbiome revealed by metagenomics and culture.</title>
        <authorList>
            <person name="Gilroy R."/>
            <person name="Ravi A."/>
            <person name="Getino M."/>
            <person name="Pursley I."/>
            <person name="Horton D.L."/>
            <person name="Alikhan N.F."/>
            <person name="Baker D."/>
            <person name="Gharbi K."/>
            <person name="Hall N."/>
            <person name="Watson M."/>
            <person name="Adriaenssens E.M."/>
            <person name="Foster-Nyarko E."/>
            <person name="Jarju S."/>
            <person name="Secka A."/>
            <person name="Antonio M."/>
            <person name="Oren A."/>
            <person name="Chaudhuri R.R."/>
            <person name="La Ragione R."/>
            <person name="Hildebrand F."/>
            <person name="Pallen M.J."/>
        </authorList>
    </citation>
    <scope>NUCLEOTIDE SEQUENCE</scope>
    <source>
        <strain evidence="7">1719</strain>
    </source>
</reference>
<dbReference type="CDD" id="cd07377">
    <property type="entry name" value="WHTH_GntR"/>
    <property type="match status" value="1"/>
</dbReference>
<evidence type="ECO:0000256" key="2">
    <source>
        <dbReference type="ARBA" id="ARBA00022898"/>
    </source>
</evidence>
<keyword evidence="3" id="KW-0805">Transcription regulation</keyword>
<dbReference type="InterPro" id="IPR000524">
    <property type="entry name" value="Tscrpt_reg_HTH_GntR"/>
</dbReference>
<dbReference type="PANTHER" id="PTHR46577:SF2">
    <property type="entry name" value="TRANSCRIPTIONAL REGULATORY PROTEIN"/>
    <property type="match status" value="1"/>
</dbReference>
<dbReference type="InterPro" id="IPR015421">
    <property type="entry name" value="PyrdxlP-dep_Trfase_major"/>
</dbReference>
<comment type="similarity">
    <text evidence="1">In the C-terminal section; belongs to the class-I pyridoxal-phosphate-dependent aminotransferase family.</text>
</comment>
<dbReference type="GO" id="GO:0008483">
    <property type="term" value="F:transaminase activity"/>
    <property type="evidence" value="ECO:0007669"/>
    <property type="project" value="UniProtKB-KW"/>
</dbReference>
<dbReference type="Pfam" id="PF00392">
    <property type="entry name" value="GntR"/>
    <property type="match status" value="1"/>
</dbReference>
<accession>A0A9D2AYE7</accession>